<organism evidence="6 7">
    <name type="scientific">Natrarchaeobius chitinivorans</name>
    <dbReference type="NCBI Taxonomy" id="1679083"/>
    <lineage>
        <taxon>Archaea</taxon>
        <taxon>Methanobacteriati</taxon>
        <taxon>Methanobacteriota</taxon>
        <taxon>Stenosarchaea group</taxon>
        <taxon>Halobacteria</taxon>
        <taxon>Halobacteriales</taxon>
        <taxon>Natrialbaceae</taxon>
        <taxon>Natrarchaeobius</taxon>
    </lineage>
</organism>
<keyword evidence="7" id="KW-1185">Reference proteome</keyword>
<reference evidence="6 7" key="1">
    <citation type="submission" date="2018-10" db="EMBL/GenBank/DDBJ databases">
        <title>Natrarchaeobius chitinivorans gen. nov., sp. nov., and Natrarchaeobius haloalkaliphilus sp. nov., alkaliphilic, chitin-utilizing haloarchaea from hypersaline alkaline lakes.</title>
        <authorList>
            <person name="Sorokin D.Y."/>
            <person name="Elcheninov A.G."/>
            <person name="Kostrikina N.A."/>
            <person name="Bale N.J."/>
            <person name="Sinninghe Damste J.S."/>
            <person name="Khijniak T.V."/>
            <person name="Kublanov I.V."/>
            <person name="Toshchakov S.V."/>
        </authorList>
    </citation>
    <scope>NUCLEOTIDE SEQUENCE [LARGE SCALE GENOMIC DNA]</scope>
    <source>
        <strain evidence="6 7">AArcht7</strain>
    </source>
</reference>
<evidence type="ECO:0000256" key="2">
    <source>
        <dbReference type="ARBA" id="ARBA00023163"/>
    </source>
</evidence>
<dbReference type="InterPro" id="IPR007050">
    <property type="entry name" value="HTH_bacterioopsin"/>
</dbReference>
<dbReference type="PANTHER" id="PTHR34236:SF1">
    <property type="entry name" value="DIMETHYL SULFOXIDE REDUCTASE TRANSCRIPTIONAL ACTIVATOR"/>
    <property type="match status" value="1"/>
</dbReference>
<dbReference type="OrthoDB" id="27447at2157"/>
<evidence type="ECO:0000259" key="4">
    <source>
        <dbReference type="Pfam" id="PF04967"/>
    </source>
</evidence>
<proteinExistence type="predicted"/>
<sequence>MKYVDVRLRQPDWMLHPMQEFIRTEDAVRYEELLTWNVVPDEGLEYELFYVEADRERYRAALAGVESIREYRIAPIDDESIHVWACQETRPEDRAWRAAFADRQLVVVPPVRFDDEAAMRMTIVGDGGDVQGVLEELPADVEVTVVEVGTYDRRGATMAGALTDRQREAVRAALELGYYDVPRGAALADVASALECAESSASMLLRRAERELMRRVVDRHGGTDRRPERVEATPSAGSDGFE</sequence>
<feature type="region of interest" description="Disordered" evidence="3">
    <location>
        <begin position="216"/>
        <end position="242"/>
    </location>
</feature>
<dbReference type="Pfam" id="PF04967">
    <property type="entry name" value="HTH_10"/>
    <property type="match status" value="1"/>
</dbReference>
<dbReference type="Proteomes" id="UP000281431">
    <property type="component" value="Unassembled WGS sequence"/>
</dbReference>
<dbReference type="InterPro" id="IPR056493">
    <property type="entry name" value="HVO_0513_N"/>
</dbReference>
<comment type="caution">
    <text evidence="6">The sequence shown here is derived from an EMBL/GenBank/DDBJ whole genome shotgun (WGS) entry which is preliminary data.</text>
</comment>
<name>A0A3N6MNU1_NATCH</name>
<keyword evidence="2" id="KW-0804">Transcription</keyword>
<evidence type="ECO:0000259" key="5">
    <source>
        <dbReference type="Pfam" id="PF24278"/>
    </source>
</evidence>
<dbReference type="EMBL" id="REFZ01000001">
    <property type="protein sequence ID" value="RQH03355.1"/>
    <property type="molecule type" value="Genomic_DNA"/>
</dbReference>
<feature type="compositionally biased region" description="Basic and acidic residues" evidence="3">
    <location>
        <begin position="216"/>
        <end position="231"/>
    </location>
</feature>
<feature type="domain" description="HVO-0513-like N-terminal" evidence="5">
    <location>
        <begin position="16"/>
        <end position="151"/>
    </location>
</feature>
<gene>
    <name evidence="6" type="ORF">EA472_01945</name>
</gene>
<feature type="domain" description="HTH bat-type" evidence="4">
    <location>
        <begin position="162"/>
        <end position="214"/>
    </location>
</feature>
<evidence type="ECO:0000313" key="6">
    <source>
        <dbReference type="EMBL" id="RQH03355.1"/>
    </source>
</evidence>
<dbReference type="Pfam" id="PF24278">
    <property type="entry name" value="HVO_0513_N"/>
    <property type="match status" value="1"/>
</dbReference>
<protein>
    <submittedName>
        <fullName evidence="6">Bacterio-opsin activator</fullName>
    </submittedName>
</protein>
<dbReference type="PANTHER" id="PTHR34236">
    <property type="entry name" value="DIMETHYL SULFOXIDE REDUCTASE TRANSCRIPTIONAL ACTIVATOR"/>
    <property type="match status" value="1"/>
</dbReference>
<keyword evidence="1" id="KW-0805">Transcription regulation</keyword>
<accession>A0A3N6MNU1</accession>
<dbReference type="AlphaFoldDB" id="A0A3N6MNU1"/>
<evidence type="ECO:0000256" key="1">
    <source>
        <dbReference type="ARBA" id="ARBA00023015"/>
    </source>
</evidence>
<evidence type="ECO:0000313" key="7">
    <source>
        <dbReference type="Proteomes" id="UP000281431"/>
    </source>
</evidence>
<evidence type="ECO:0000256" key="3">
    <source>
        <dbReference type="SAM" id="MobiDB-lite"/>
    </source>
</evidence>